<dbReference type="EMBL" id="VSRR010021876">
    <property type="protein sequence ID" value="MPC64279.1"/>
    <property type="molecule type" value="Genomic_DNA"/>
</dbReference>
<comment type="caution">
    <text evidence="1">The sequence shown here is derived from an EMBL/GenBank/DDBJ whole genome shotgun (WGS) entry which is preliminary data.</text>
</comment>
<dbReference type="Proteomes" id="UP000324222">
    <property type="component" value="Unassembled WGS sequence"/>
</dbReference>
<protein>
    <submittedName>
        <fullName evidence="1">Uncharacterized protein</fullName>
    </submittedName>
</protein>
<accession>A0A5B7H2V5</accession>
<gene>
    <name evidence="1" type="ORF">E2C01_058391</name>
</gene>
<proteinExistence type="predicted"/>
<keyword evidence="2" id="KW-1185">Reference proteome</keyword>
<name>A0A5B7H2V5_PORTR</name>
<dbReference type="AlphaFoldDB" id="A0A5B7H2V5"/>
<reference evidence="1 2" key="1">
    <citation type="submission" date="2019-05" db="EMBL/GenBank/DDBJ databases">
        <title>Another draft genome of Portunus trituberculatus and its Hox gene families provides insights of decapod evolution.</title>
        <authorList>
            <person name="Jeong J.-H."/>
            <person name="Song I."/>
            <person name="Kim S."/>
            <person name="Choi T."/>
            <person name="Kim D."/>
            <person name="Ryu S."/>
            <person name="Kim W."/>
        </authorList>
    </citation>
    <scope>NUCLEOTIDE SEQUENCE [LARGE SCALE GENOMIC DNA]</scope>
    <source>
        <tissue evidence="1">Muscle</tissue>
    </source>
</reference>
<organism evidence="1 2">
    <name type="scientific">Portunus trituberculatus</name>
    <name type="common">Swimming crab</name>
    <name type="synonym">Neptunus trituberculatus</name>
    <dbReference type="NCBI Taxonomy" id="210409"/>
    <lineage>
        <taxon>Eukaryota</taxon>
        <taxon>Metazoa</taxon>
        <taxon>Ecdysozoa</taxon>
        <taxon>Arthropoda</taxon>
        <taxon>Crustacea</taxon>
        <taxon>Multicrustacea</taxon>
        <taxon>Malacostraca</taxon>
        <taxon>Eumalacostraca</taxon>
        <taxon>Eucarida</taxon>
        <taxon>Decapoda</taxon>
        <taxon>Pleocyemata</taxon>
        <taxon>Brachyura</taxon>
        <taxon>Eubrachyura</taxon>
        <taxon>Portunoidea</taxon>
        <taxon>Portunidae</taxon>
        <taxon>Portuninae</taxon>
        <taxon>Portunus</taxon>
    </lineage>
</organism>
<evidence type="ECO:0000313" key="1">
    <source>
        <dbReference type="EMBL" id="MPC64279.1"/>
    </source>
</evidence>
<evidence type="ECO:0000313" key="2">
    <source>
        <dbReference type="Proteomes" id="UP000324222"/>
    </source>
</evidence>
<sequence length="63" mass="8047">MIVNAYWARHFGKVRIKKLQIDGKFCSKCHSYDEKYRRFHIRWQFHPITIKVYYYYDHHHHHL</sequence>